<accession>A0A1F7V971</accession>
<sequence length="102" mass="11622">MSFIDQLPNKRSSWVIGDQLLRSATSIGANMIEGRAASTRLELKKFNEIALKSANETRYWLLLLRDAKLMLTQEEAITKLLCELEELTRMIASGIIKLKQKL</sequence>
<protein>
    <recommendedName>
        <fullName evidence="3">Four helix bundle protein</fullName>
    </recommendedName>
</protein>
<gene>
    <name evidence="1" type="ORF">A3I40_01570</name>
</gene>
<organism evidence="1 2">
    <name type="scientific">Candidatus Uhrbacteria bacterium RIFCSPLOWO2_02_FULL_48_12</name>
    <dbReference type="NCBI Taxonomy" id="1802407"/>
    <lineage>
        <taxon>Bacteria</taxon>
        <taxon>Candidatus Uhriibacteriota</taxon>
    </lineage>
</organism>
<proteinExistence type="predicted"/>
<dbReference type="NCBIfam" id="TIGR02436">
    <property type="entry name" value="four helix bundle protein"/>
    <property type="match status" value="1"/>
</dbReference>
<dbReference type="PANTHER" id="PTHR38471">
    <property type="entry name" value="FOUR HELIX BUNDLE PROTEIN"/>
    <property type="match status" value="1"/>
</dbReference>
<dbReference type="STRING" id="1802407.A3I40_01570"/>
<evidence type="ECO:0000313" key="2">
    <source>
        <dbReference type="Proteomes" id="UP000178723"/>
    </source>
</evidence>
<dbReference type="InterPro" id="IPR036583">
    <property type="entry name" value="23S_rRNA_IVS_sf"/>
</dbReference>
<dbReference type="Pfam" id="PF05635">
    <property type="entry name" value="23S_rRNA_IVP"/>
    <property type="match status" value="1"/>
</dbReference>
<dbReference type="EMBL" id="MGEP01000048">
    <property type="protein sequence ID" value="OGL86504.1"/>
    <property type="molecule type" value="Genomic_DNA"/>
</dbReference>
<dbReference type="AlphaFoldDB" id="A0A1F7V971"/>
<name>A0A1F7V971_9BACT</name>
<evidence type="ECO:0008006" key="3">
    <source>
        <dbReference type="Google" id="ProtNLM"/>
    </source>
</evidence>
<dbReference type="PANTHER" id="PTHR38471:SF2">
    <property type="entry name" value="FOUR HELIX BUNDLE PROTEIN"/>
    <property type="match status" value="1"/>
</dbReference>
<evidence type="ECO:0000313" key="1">
    <source>
        <dbReference type="EMBL" id="OGL86504.1"/>
    </source>
</evidence>
<comment type="caution">
    <text evidence="1">The sequence shown here is derived from an EMBL/GenBank/DDBJ whole genome shotgun (WGS) entry which is preliminary data.</text>
</comment>
<dbReference type="Proteomes" id="UP000178723">
    <property type="component" value="Unassembled WGS sequence"/>
</dbReference>
<dbReference type="InterPro" id="IPR012657">
    <property type="entry name" value="23S_rRNA-intervening_sequence"/>
</dbReference>
<reference evidence="1 2" key="1">
    <citation type="journal article" date="2016" name="Nat. Commun.">
        <title>Thousands of microbial genomes shed light on interconnected biogeochemical processes in an aquifer system.</title>
        <authorList>
            <person name="Anantharaman K."/>
            <person name="Brown C.T."/>
            <person name="Hug L.A."/>
            <person name="Sharon I."/>
            <person name="Castelle C.J."/>
            <person name="Probst A.J."/>
            <person name="Thomas B.C."/>
            <person name="Singh A."/>
            <person name="Wilkins M.J."/>
            <person name="Karaoz U."/>
            <person name="Brodie E.L."/>
            <person name="Williams K.H."/>
            <person name="Hubbard S.S."/>
            <person name="Banfield J.F."/>
        </authorList>
    </citation>
    <scope>NUCLEOTIDE SEQUENCE [LARGE SCALE GENOMIC DNA]</scope>
</reference>
<dbReference type="Gene3D" id="1.20.1440.60">
    <property type="entry name" value="23S rRNA-intervening sequence"/>
    <property type="match status" value="1"/>
</dbReference>
<dbReference type="SUPFAM" id="SSF158446">
    <property type="entry name" value="IVS-encoded protein-like"/>
    <property type="match status" value="1"/>
</dbReference>